<organism evidence="4 5">
    <name type="scientific">Pseudofrankia asymbiotica</name>
    <dbReference type="NCBI Taxonomy" id="1834516"/>
    <lineage>
        <taxon>Bacteria</taxon>
        <taxon>Bacillati</taxon>
        <taxon>Actinomycetota</taxon>
        <taxon>Actinomycetes</taxon>
        <taxon>Frankiales</taxon>
        <taxon>Frankiaceae</taxon>
        <taxon>Pseudofrankia</taxon>
    </lineage>
</organism>
<feature type="region of interest" description="Disordered" evidence="3">
    <location>
        <begin position="1"/>
        <end position="23"/>
    </location>
</feature>
<name>A0A1V2I3Q5_9ACTN</name>
<feature type="region of interest" description="Disordered" evidence="3">
    <location>
        <begin position="318"/>
        <end position="338"/>
    </location>
</feature>
<evidence type="ECO:0000313" key="4">
    <source>
        <dbReference type="EMBL" id="ONH23658.1"/>
    </source>
</evidence>
<comment type="caution">
    <text evidence="4">The sequence shown here is derived from an EMBL/GenBank/DDBJ whole genome shotgun (WGS) entry which is preliminary data.</text>
</comment>
<dbReference type="EMBL" id="MOMC01000082">
    <property type="protein sequence ID" value="ONH23658.1"/>
    <property type="molecule type" value="Genomic_DNA"/>
</dbReference>
<dbReference type="Pfam" id="PF01075">
    <property type="entry name" value="Glyco_transf_9"/>
    <property type="match status" value="1"/>
</dbReference>
<proteinExistence type="predicted"/>
<dbReference type="PANTHER" id="PTHR30160:SF1">
    <property type="entry name" value="LIPOPOLYSACCHARIDE 1,2-N-ACETYLGLUCOSAMINETRANSFERASE-RELATED"/>
    <property type="match status" value="1"/>
</dbReference>
<dbReference type="RefSeq" id="WP_076821351.1">
    <property type="nucleotide sequence ID" value="NZ_MOMC01000082.1"/>
</dbReference>
<dbReference type="Proteomes" id="UP000188929">
    <property type="component" value="Unassembled WGS sequence"/>
</dbReference>
<dbReference type="InterPro" id="IPR002201">
    <property type="entry name" value="Glyco_trans_9"/>
</dbReference>
<gene>
    <name evidence="4" type="ORF">BL253_32340</name>
</gene>
<evidence type="ECO:0008006" key="6">
    <source>
        <dbReference type="Google" id="ProtNLM"/>
    </source>
</evidence>
<keyword evidence="5" id="KW-1185">Reference proteome</keyword>
<dbReference type="InterPro" id="IPR051199">
    <property type="entry name" value="LPS_LOS_Heptosyltrfase"/>
</dbReference>
<dbReference type="Gene3D" id="3.40.50.2000">
    <property type="entry name" value="Glycogen Phosphorylase B"/>
    <property type="match status" value="2"/>
</dbReference>
<dbReference type="GO" id="GO:0009244">
    <property type="term" value="P:lipopolysaccharide core region biosynthetic process"/>
    <property type="evidence" value="ECO:0007669"/>
    <property type="project" value="TreeGrafter"/>
</dbReference>
<dbReference type="SUPFAM" id="SSF53756">
    <property type="entry name" value="UDP-Glycosyltransferase/glycogen phosphorylase"/>
    <property type="match status" value="1"/>
</dbReference>
<dbReference type="STRING" id="1834516.BL253_32340"/>
<evidence type="ECO:0000256" key="3">
    <source>
        <dbReference type="SAM" id="MobiDB-lite"/>
    </source>
</evidence>
<reference evidence="5" key="1">
    <citation type="submission" date="2016-10" db="EMBL/GenBank/DDBJ databases">
        <title>Frankia sp. NRRL B-16386 Genome sequencing.</title>
        <authorList>
            <person name="Ghodhbane-Gtari F."/>
            <person name="Swanson E."/>
            <person name="Gueddou A."/>
            <person name="Hezbri K."/>
            <person name="Ktari K."/>
            <person name="Nouioui I."/>
            <person name="Morris K."/>
            <person name="Simpson S."/>
            <person name="Abebe-Akele F."/>
            <person name="Thomas K."/>
            <person name="Gtari M."/>
            <person name="Tisa L.S."/>
        </authorList>
    </citation>
    <scope>NUCLEOTIDE SEQUENCE [LARGE SCALE GENOMIC DNA]</scope>
    <source>
        <strain evidence="5">NRRL B-16386</strain>
    </source>
</reference>
<dbReference type="OrthoDB" id="9807356at2"/>
<evidence type="ECO:0000313" key="5">
    <source>
        <dbReference type="Proteomes" id="UP000188929"/>
    </source>
</evidence>
<dbReference type="AlphaFoldDB" id="A0A1V2I3Q5"/>
<keyword evidence="2" id="KW-0808">Transferase</keyword>
<feature type="compositionally biased region" description="Low complexity" evidence="3">
    <location>
        <begin position="7"/>
        <end position="21"/>
    </location>
</feature>
<evidence type="ECO:0000256" key="1">
    <source>
        <dbReference type="ARBA" id="ARBA00022676"/>
    </source>
</evidence>
<sequence>MSADQNRGGSASARAGRAAGGPADERPGIVGEILFVELLGGFGDLLIALPAIHRLADSHPEAALRVVTFAPGGQLLAGDPRVGEVIELADHTAPAIHAALAAAVARRRPDLVVTTSRHSGIPALLARAMERSGDTSGGSARVPALVADLWRQPPATEPVGTRYLRLLAADGWVDSTPRQPGRTAPGAVALDEGERAEGARWLRRFTGGRACPVLLVPEAGMAVKRWPARRWSALARELDRRGHPVLSASTHVRFERGTPVQVLPPAPLRLFAAVGAATGRAGGVVVGGDTGPVRLAVAVGAPAVGLFGPTSASRYGFAPSVPAQDTPRPRTGTSGTSAAGWERHAPVAVVDLQGLPGCPVRRPLAITEQECWWTADCPLSETDPACMVDLGVTAVAVAVARTVAAGQVYSESSSVVRRFVR</sequence>
<keyword evidence="1" id="KW-0328">Glycosyltransferase</keyword>
<dbReference type="PANTHER" id="PTHR30160">
    <property type="entry name" value="TETRAACYLDISACCHARIDE 4'-KINASE-RELATED"/>
    <property type="match status" value="1"/>
</dbReference>
<evidence type="ECO:0000256" key="2">
    <source>
        <dbReference type="ARBA" id="ARBA00022679"/>
    </source>
</evidence>
<accession>A0A1V2I3Q5</accession>
<protein>
    <recommendedName>
        <fullName evidence="6">Glycosyl transferase</fullName>
    </recommendedName>
</protein>
<dbReference type="GO" id="GO:0008713">
    <property type="term" value="F:ADP-heptose-lipopolysaccharide heptosyltransferase activity"/>
    <property type="evidence" value="ECO:0007669"/>
    <property type="project" value="TreeGrafter"/>
</dbReference>
<dbReference type="GO" id="GO:0005829">
    <property type="term" value="C:cytosol"/>
    <property type="evidence" value="ECO:0007669"/>
    <property type="project" value="TreeGrafter"/>
</dbReference>